<accession>A0A6M8B4M7</accession>
<sequence>MNAPSNAFRRANDSFRKADHASWHRHQSRLHILRSQLGFTETSPSRPKSCLGCEHYHGVAYGYGDRRQMLICGFHPFGWEGELCPDWSEGL</sequence>
<reference evidence="1 2" key="1">
    <citation type="submission" date="2020-05" db="EMBL/GenBank/DDBJ databases">
        <title>Complete genome sequence of of a novel Thermoleptolyngbya strain isolated from hot springs of Ganzi, Sichuan China.</title>
        <authorList>
            <person name="Tang J."/>
            <person name="Daroch M."/>
            <person name="Li L."/>
            <person name="Waleron K."/>
            <person name="Waleron M."/>
            <person name="Waleron M."/>
        </authorList>
    </citation>
    <scope>NUCLEOTIDE SEQUENCE [LARGE SCALE GENOMIC DNA]</scope>
    <source>
        <strain evidence="1 2">PKUAC-SCTA183</strain>
    </source>
</reference>
<name>A0A6M8B4M7_9CYAN</name>
<dbReference type="KEGG" id="theu:HPC62_06315"/>
<keyword evidence="2" id="KW-1185">Reference proteome</keyword>
<dbReference type="EMBL" id="CP053661">
    <property type="protein sequence ID" value="QKD81864.1"/>
    <property type="molecule type" value="Genomic_DNA"/>
</dbReference>
<dbReference type="AlphaFoldDB" id="A0A6M8B4M7"/>
<proteinExistence type="predicted"/>
<organism evidence="1 2">
    <name type="scientific">Thermoleptolyngbya sichuanensis A183</name>
    <dbReference type="NCBI Taxonomy" id="2737172"/>
    <lineage>
        <taxon>Bacteria</taxon>
        <taxon>Bacillati</taxon>
        <taxon>Cyanobacteriota</taxon>
        <taxon>Cyanophyceae</taxon>
        <taxon>Oculatellales</taxon>
        <taxon>Oculatellaceae</taxon>
        <taxon>Thermoleptolyngbya</taxon>
        <taxon>Thermoleptolyngbya sichuanensis</taxon>
    </lineage>
</organism>
<dbReference type="RefSeq" id="WP_172354250.1">
    <property type="nucleotide sequence ID" value="NZ_CP053661.1"/>
</dbReference>
<dbReference type="Proteomes" id="UP000505210">
    <property type="component" value="Chromosome"/>
</dbReference>
<protein>
    <submittedName>
        <fullName evidence="1">Uncharacterized protein</fullName>
    </submittedName>
</protein>
<gene>
    <name evidence="1" type="ORF">HPC62_06315</name>
</gene>
<evidence type="ECO:0000313" key="2">
    <source>
        <dbReference type="Proteomes" id="UP000505210"/>
    </source>
</evidence>
<evidence type="ECO:0000313" key="1">
    <source>
        <dbReference type="EMBL" id="QKD81864.1"/>
    </source>
</evidence>